<dbReference type="EMBL" id="AY224487">
    <property type="protein sequence ID" value="AAO72606.1"/>
    <property type="molecule type" value="mRNA"/>
</dbReference>
<proteinExistence type="evidence at transcript level"/>
<evidence type="ECO:0000256" key="1">
    <source>
        <dbReference type="SAM" id="MobiDB-lite"/>
    </source>
</evidence>
<evidence type="ECO:0000313" key="2">
    <source>
        <dbReference type="EMBL" id="AAO72606.1"/>
    </source>
</evidence>
<organism evidence="2">
    <name type="scientific">Oryza sativa subsp. japonica</name>
    <name type="common">Rice</name>
    <dbReference type="NCBI Taxonomy" id="39947"/>
    <lineage>
        <taxon>Eukaryota</taxon>
        <taxon>Viridiplantae</taxon>
        <taxon>Streptophyta</taxon>
        <taxon>Embryophyta</taxon>
        <taxon>Tracheophyta</taxon>
        <taxon>Spermatophyta</taxon>
        <taxon>Magnoliopsida</taxon>
        <taxon>Liliopsida</taxon>
        <taxon>Poales</taxon>
        <taxon>Poaceae</taxon>
        <taxon>BOP clade</taxon>
        <taxon>Oryzoideae</taxon>
        <taxon>Oryzeae</taxon>
        <taxon>Oryzinae</taxon>
        <taxon>Oryza</taxon>
        <taxon>Oryza sativa</taxon>
    </lineage>
</organism>
<dbReference type="AlphaFoldDB" id="Q84P81"/>
<name>Q84P81_ORYSJ</name>
<reference evidence="2" key="1">
    <citation type="journal article" date="2003" name="Proc. Natl. Acad. Sci. U.S.A.">
        <title>A network of rice genes associated with stress response and seed development.</title>
        <authorList>
            <person name="Cooper B."/>
            <person name="Clarke J.D."/>
            <person name="Budworth P."/>
            <person name="Kreps J."/>
            <person name="Hutchison D."/>
            <person name="Park S."/>
            <person name="Guimil S."/>
            <person name="Dunn M."/>
            <person name="Luginbuehl P."/>
            <person name="Ellero C."/>
            <person name="Goff S.A."/>
            <person name="Glazebrook J."/>
        </authorList>
    </citation>
    <scope>NUCLEOTIDE SEQUENCE</scope>
</reference>
<protein>
    <submittedName>
        <fullName evidence="2">Uncharacterized protein</fullName>
    </submittedName>
</protein>
<feature type="region of interest" description="Disordered" evidence="1">
    <location>
        <begin position="1"/>
        <end position="41"/>
    </location>
</feature>
<feature type="compositionally biased region" description="Low complexity" evidence="1">
    <location>
        <begin position="1"/>
        <end position="17"/>
    </location>
</feature>
<accession>Q84P81</accession>
<dbReference type="IntAct" id="Q84P81">
    <property type="interactions" value="1"/>
</dbReference>
<feature type="compositionally biased region" description="Polar residues" evidence="1">
    <location>
        <begin position="18"/>
        <end position="28"/>
    </location>
</feature>
<feature type="non-terminal residue" evidence="2">
    <location>
        <position position="1"/>
    </location>
</feature>
<sequence>APSSSSGTTSRPTASRTQQTKGRLTVTISLKAYSPGRTRSG</sequence>